<gene>
    <name evidence="7" type="ordered locus">Ta0655</name>
</gene>
<evidence type="ECO:0000256" key="5">
    <source>
        <dbReference type="ARBA" id="ARBA00022691"/>
    </source>
</evidence>
<dbReference type="eggNOG" id="arCOG00647">
    <property type="taxonomic scope" value="Archaea"/>
</dbReference>
<keyword evidence="5" id="KW-0949">S-adenosyl-L-methionine</keyword>
<dbReference type="InterPro" id="IPR035996">
    <property type="entry name" value="4pyrrol_Methylase_sf"/>
</dbReference>
<dbReference type="InterPro" id="IPR006363">
    <property type="entry name" value="Cbl_synth_CobJ/CibH_dom"/>
</dbReference>
<dbReference type="Pfam" id="PF00590">
    <property type="entry name" value="TP_methylase"/>
    <property type="match status" value="1"/>
</dbReference>
<dbReference type="RefSeq" id="WP_010901077.1">
    <property type="nucleotide sequence ID" value="NC_002578.1"/>
</dbReference>
<name>Q9HKE6_THEAC</name>
<dbReference type="InParanoid" id="Q9HKE6"/>
<dbReference type="Gene3D" id="3.30.950.10">
    <property type="entry name" value="Methyltransferase, Cobalt-precorrin-4 Transmethylase, Domain 2"/>
    <property type="match status" value="1"/>
</dbReference>
<evidence type="ECO:0000313" key="8">
    <source>
        <dbReference type="Proteomes" id="UP000001024"/>
    </source>
</evidence>
<evidence type="ECO:0000256" key="3">
    <source>
        <dbReference type="ARBA" id="ARBA00022603"/>
    </source>
</evidence>
<dbReference type="InterPro" id="IPR014777">
    <property type="entry name" value="4pyrrole_Mease_sub1"/>
</dbReference>
<evidence type="ECO:0000256" key="2">
    <source>
        <dbReference type="ARBA" id="ARBA00022573"/>
    </source>
</evidence>
<keyword evidence="8" id="KW-1185">Reference proteome</keyword>
<dbReference type="GO" id="GO:0009236">
    <property type="term" value="P:cobalamin biosynthetic process"/>
    <property type="evidence" value="ECO:0007669"/>
    <property type="project" value="UniProtKB-UniPathway"/>
</dbReference>
<dbReference type="NCBIfam" id="TIGR01466">
    <property type="entry name" value="cobJ_cbiH"/>
    <property type="match status" value="1"/>
</dbReference>
<dbReference type="UniPathway" id="UPA00148"/>
<dbReference type="PANTHER" id="PTHR47036">
    <property type="entry name" value="COBALT-FACTOR III C(17)-METHYLTRANSFERASE-RELATED"/>
    <property type="match status" value="1"/>
</dbReference>
<dbReference type="GO" id="GO:0008168">
    <property type="term" value="F:methyltransferase activity"/>
    <property type="evidence" value="ECO:0007669"/>
    <property type="project" value="UniProtKB-KW"/>
</dbReference>
<comment type="pathway">
    <text evidence="1">Cofactor biosynthesis; adenosylcobalamin biosynthesis.</text>
</comment>
<dbReference type="InterPro" id="IPR000878">
    <property type="entry name" value="4pyrrol_Mease"/>
</dbReference>
<dbReference type="PANTHER" id="PTHR47036:SF1">
    <property type="entry name" value="COBALT-FACTOR III C(17)-METHYLTRANSFERASE-RELATED"/>
    <property type="match status" value="1"/>
</dbReference>
<organism evidence="7 8">
    <name type="scientific">Thermoplasma acidophilum (strain ATCC 25905 / DSM 1728 / JCM 9062 / NBRC 15155 / AMRC-C165)</name>
    <dbReference type="NCBI Taxonomy" id="273075"/>
    <lineage>
        <taxon>Archaea</taxon>
        <taxon>Methanobacteriati</taxon>
        <taxon>Thermoplasmatota</taxon>
        <taxon>Thermoplasmata</taxon>
        <taxon>Thermoplasmatales</taxon>
        <taxon>Thermoplasmataceae</taxon>
        <taxon>Thermoplasma</taxon>
    </lineage>
</organism>
<dbReference type="AlphaFoldDB" id="Q9HKE6"/>
<dbReference type="Proteomes" id="UP000001024">
    <property type="component" value="Chromosome"/>
</dbReference>
<dbReference type="DNASU" id="1456228"/>
<dbReference type="InterPro" id="IPR051810">
    <property type="entry name" value="Precorrin_MeTrfase"/>
</dbReference>
<protein>
    <submittedName>
        <fullName evidence="7">Probable cobalamin biosynthesis precorrin-3 methylase</fullName>
    </submittedName>
</protein>
<evidence type="ECO:0000313" key="7">
    <source>
        <dbReference type="EMBL" id="CAC11793.1"/>
    </source>
</evidence>
<evidence type="ECO:0000256" key="4">
    <source>
        <dbReference type="ARBA" id="ARBA00022679"/>
    </source>
</evidence>
<keyword evidence="4" id="KW-0808">Transferase</keyword>
<dbReference type="STRING" id="273075.gene:9571875"/>
<dbReference type="GO" id="GO:0032259">
    <property type="term" value="P:methylation"/>
    <property type="evidence" value="ECO:0007669"/>
    <property type="project" value="UniProtKB-KW"/>
</dbReference>
<dbReference type="EnsemblBacteria" id="CAC11793">
    <property type="protein sequence ID" value="CAC11793"/>
    <property type="gene ID" value="CAC11793"/>
</dbReference>
<dbReference type="CDD" id="cd11646">
    <property type="entry name" value="Precorrin_3B_C17_MT"/>
    <property type="match status" value="1"/>
</dbReference>
<keyword evidence="3 7" id="KW-0489">Methyltransferase</keyword>
<evidence type="ECO:0000259" key="6">
    <source>
        <dbReference type="Pfam" id="PF00590"/>
    </source>
</evidence>
<dbReference type="EMBL" id="AL445065">
    <property type="protein sequence ID" value="CAC11793.1"/>
    <property type="molecule type" value="Genomic_DNA"/>
</dbReference>
<dbReference type="FunCoup" id="Q9HKE6">
    <property type="interactions" value="56"/>
</dbReference>
<keyword evidence="2" id="KW-0169">Cobalamin biosynthesis</keyword>
<evidence type="ECO:0000256" key="1">
    <source>
        <dbReference type="ARBA" id="ARBA00004953"/>
    </source>
</evidence>
<reference evidence="7 8" key="1">
    <citation type="journal article" date="2000" name="Nature">
        <title>The genome sequence of the thermoacidophilic scavenger Thermoplasma acidophilum.</title>
        <authorList>
            <person name="Ruepp A."/>
            <person name="Graml W."/>
            <person name="Santos-Martinez M.L."/>
            <person name="Koretke K.K."/>
            <person name="Volker C."/>
            <person name="Mewes H.W."/>
            <person name="Frishman D."/>
            <person name="Stocker S."/>
            <person name="Lupas A.N."/>
            <person name="Baumeister W."/>
        </authorList>
    </citation>
    <scope>NUCLEOTIDE SEQUENCE [LARGE SCALE GENOMIC DNA]</scope>
    <source>
        <strain evidence="8">ATCC 25905 / DSM 1728 / JCM 9062 / NBRC 15155 / AMRC-C165</strain>
    </source>
</reference>
<dbReference type="InterPro" id="IPR014776">
    <property type="entry name" value="4pyrrole_Mease_sub2"/>
</dbReference>
<dbReference type="OrthoDB" id="35891at2157"/>
<dbReference type="SUPFAM" id="SSF53790">
    <property type="entry name" value="Tetrapyrrole methylase"/>
    <property type="match status" value="1"/>
</dbReference>
<dbReference type="PaxDb" id="273075-Ta0655"/>
<accession>Q9HKE6</accession>
<sequence>MIGTIYIAGIGPGDPDHMTPAAEKALSSCEVIIGFTLYISFLRDRFPNAKFESSGMTNELARARRAIELAEGGITVGLVSSGDAGIYGIAAPVLEMAERRKSEVKIEIIPGISALSSAASLLGSPLTNDFAVISMSDLLTPLDTIMKRVEAFAKADIVTVIYNPRGSRFPDNIRKAVDIFLRYRNPETAVGIVRNAYRERQSVTITTLSNLNIEDIDMLTTVIIGNSETFVYRNMMATRRGYGRKYAIDR</sequence>
<feature type="domain" description="Tetrapyrrole methylase" evidence="6">
    <location>
        <begin position="4"/>
        <end position="211"/>
    </location>
</feature>
<dbReference type="HOGENOM" id="CLU_047948_2_0_2"/>
<dbReference type="Gene3D" id="3.40.1010.10">
    <property type="entry name" value="Cobalt-precorrin-4 Transmethylase, Domain 1"/>
    <property type="match status" value="1"/>
</dbReference>
<dbReference type="KEGG" id="tac:Ta0655"/>
<proteinExistence type="predicted"/>